<sequence length="122" mass="12711">MGKSGRVLVVEDEVILLLDLVDNLVDFGLEPLPVTTASGAASLLDDSISGLVTDIELPGSYNGLQLARLAARNRPGLPIVVVSAGVCPAHDDLPAGAVFLPKPYRVEDIVAALESQRIARAA</sequence>
<reference evidence="3 4" key="1">
    <citation type="submission" date="2020-02" db="EMBL/GenBank/DDBJ databases">
        <authorList>
            <person name="Khan S.A."/>
            <person name="Jeon C.O."/>
            <person name="Chun B.H."/>
        </authorList>
    </citation>
    <scope>NUCLEOTIDE SEQUENCE [LARGE SCALE GENOMIC DNA]</scope>
    <source>
        <strain evidence="3 4">H239</strain>
    </source>
</reference>
<dbReference type="EMBL" id="JAALFG010000002">
    <property type="protein sequence ID" value="NGP18176.1"/>
    <property type="molecule type" value="Genomic_DNA"/>
</dbReference>
<dbReference type="Gene3D" id="3.40.50.2300">
    <property type="match status" value="1"/>
</dbReference>
<feature type="modified residue" description="4-aspartylphosphate" evidence="1">
    <location>
        <position position="54"/>
    </location>
</feature>
<dbReference type="RefSeq" id="WP_164534404.1">
    <property type="nucleotide sequence ID" value="NZ_JAALFG010000002.1"/>
</dbReference>
<reference evidence="3 4" key="2">
    <citation type="submission" date="2020-03" db="EMBL/GenBank/DDBJ databases">
        <title>Devosia chinhatensis sp. nov., isolated from a hexachlorocyclohexane (HCH) dump site in India.</title>
        <authorList>
            <person name="Kumar M."/>
            <person name="Lal R."/>
        </authorList>
    </citation>
    <scope>NUCLEOTIDE SEQUENCE [LARGE SCALE GENOMIC DNA]</scope>
    <source>
        <strain evidence="3 4">H239</strain>
    </source>
</reference>
<accession>A0A6M1SNQ5</accession>
<evidence type="ECO:0000256" key="1">
    <source>
        <dbReference type="PROSITE-ProRule" id="PRU00169"/>
    </source>
</evidence>
<evidence type="ECO:0000313" key="4">
    <source>
        <dbReference type="Proteomes" id="UP000474802"/>
    </source>
</evidence>
<dbReference type="PROSITE" id="PS50110">
    <property type="entry name" value="RESPONSE_REGULATORY"/>
    <property type="match status" value="1"/>
</dbReference>
<dbReference type="Proteomes" id="UP000474802">
    <property type="component" value="Unassembled WGS sequence"/>
</dbReference>
<evidence type="ECO:0000313" key="3">
    <source>
        <dbReference type="EMBL" id="NGP18176.1"/>
    </source>
</evidence>
<dbReference type="SUPFAM" id="SSF52172">
    <property type="entry name" value="CheY-like"/>
    <property type="match status" value="1"/>
</dbReference>
<dbReference type="InterPro" id="IPR001789">
    <property type="entry name" value="Sig_transdc_resp-reg_receiver"/>
</dbReference>
<dbReference type="GO" id="GO:0000160">
    <property type="term" value="P:phosphorelay signal transduction system"/>
    <property type="evidence" value="ECO:0007669"/>
    <property type="project" value="InterPro"/>
</dbReference>
<keyword evidence="4" id="KW-1185">Reference proteome</keyword>
<dbReference type="InterPro" id="IPR011006">
    <property type="entry name" value="CheY-like_superfamily"/>
</dbReference>
<protein>
    <submittedName>
        <fullName evidence="3">Response regulator</fullName>
    </submittedName>
</protein>
<dbReference type="SMART" id="SM00448">
    <property type="entry name" value="REC"/>
    <property type="match status" value="1"/>
</dbReference>
<gene>
    <name evidence="3" type="ORF">G5575_11330</name>
</gene>
<organism evidence="3 4">
    <name type="scientific">Devosia aurantiaca</name>
    <dbReference type="NCBI Taxonomy" id="2714858"/>
    <lineage>
        <taxon>Bacteria</taxon>
        <taxon>Pseudomonadati</taxon>
        <taxon>Pseudomonadota</taxon>
        <taxon>Alphaproteobacteria</taxon>
        <taxon>Hyphomicrobiales</taxon>
        <taxon>Devosiaceae</taxon>
        <taxon>Devosia</taxon>
    </lineage>
</organism>
<name>A0A6M1SNQ5_9HYPH</name>
<keyword evidence="1" id="KW-0597">Phosphoprotein</keyword>
<proteinExistence type="predicted"/>
<feature type="domain" description="Response regulatory" evidence="2">
    <location>
        <begin position="6"/>
        <end position="117"/>
    </location>
</feature>
<comment type="caution">
    <text evidence="3">The sequence shown here is derived from an EMBL/GenBank/DDBJ whole genome shotgun (WGS) entry which is preliminary data.</text>
</comment>
<dbReference type="AlphaFoldDB" id="A0A6M1SNQ5"/>
<evidence type="ECO:0000259" key="2">
    <source>
        <dbReference type="PROSITE" id="PS50110"/>
    </source>
</evidence>